<proteinExistence type="predicted"/>
<keyword evidence="7" id="KW-1185">Reference proteome</keyword>
<comment type="cofactor">
    <cofactor evidence="1">
        <name>a divalent metal cation</name>
        <dbReference type="ChEBI" id="CHEBI:60240"/>
    </cofactor>
</comment>
<dbReference type="PANTHER" id="PTHR34615:SF1">
    <property type="entry name" value="PX DOMAIN-CONTAINING PROTEIN"/>
    <property type="match status" value="1"/>
</dbReference>
<dbReference type="Proteomes" id="UP001165121">
    <property type="component" value="Unassembled WGS sequence"/>
</dbReference>
<feature type="compositionally biased region" description="Acidic residues" evidence="3">
    <location>
        <begin position="366"/>
        <end position="401"/>
    </location>
</feature>
<evidence type="ECO:0000259" key="5">
    <source>
        <dbReference type="Pfam" id="PF13359"/>
    </source>
</evidence>
<protein>
    <submittedName>
        <fullName evidence="6">Unnamed protein product</fullName>
    </submittedName>
</protein>
<feature type="transmembrane region" description="Helical" evidence="4">
    <location>
        <begin position="316"/>
        <end position="333"/>
    </location>
</feature>
<keyword evidence="2" id="KW-0479">Metal-binding</keyword>
<dbReference type="AlphaFoldDB" id="A0A9W6THN7"/>
<dbReference type="EMBL" id="BSXT01000033">
    <property type="protein sequence ID" value="GMF15344.1"/>
    <property type="molecule type" value="Genomic_DNA"/>
</dbReference>
<dbReference type="OrthoDB" id="128804at2759"/>
<evidence type="ECO:0000256" key="2">
    <source>
        <dbReference type="ARBA" id="ARBA00022723"/>
    </source>
</evidence>
<name>A0A9W6THN7_9STRA</name>
<organism evidence="6 7">
    <name type="scientific">Phytophthora fragariaefolia</name>
    <dbReference type="NCBI Taxonomy" id="1490495"/>
    <lineage>
        <taxon>Eukaryota</taxon>
        <taxon>Sar</taxon>
        <taxon>Stramenopiles</taxon>
        <taxon>Oomycota</taxon>
        <taxon>Peronosporomycetes</taxon>
        <taxon>Peronosporales</taxon>
        <taxon>Peronosporaceae</taxon>
        <taxon>Phytophthora</taxon>
    </lineage>
</organism>
<gene>
    <name evidence="6" type="ORF">Pfra01_000039000</name>
</gene>
<dbReference type="InterPro" id="IPR027806">
    <property type="entry name" value="HARBI1_dom"/>
</dbReference>
<keyword evidence="4" id="KW-0812">Transmembrane</keyword>
<evidence type="ECO:0000313" key="6">
    <source>
        <dbReference type="EMBL" id="GMF15344.1"/>
    </source>
</evidence>
<dbReference type="PANTHER" id="PTHR34615">
    <property type="entry name" value="PX DOMAIN-CONTAINING PROTEIN"/>
    <property type="match status" value="1"/>
</dbReference>
<keyword evidence="4" id="KW-0472">Membrane</keyword>
<feature type="region of interest" description="Disordered" evidence="3">
    <location>
        <begin position="366"/>
        <end position="408"/>
    </location>
</feature>
<evidence type="ECO:0000256" key="3">
    <source>
        <dbReference type="SAM" id="MobiDB-lite"/>
    </source>
</evidence>
<sequence length="408" mass="47061">MQLDTTTTEIQFILAALLAQGTYMTEALGLLARFICSRMIANHVGLASKPFQLADIDPETFRLRFRIYPHEILQLEETLDLPTIIFTAQMCPIPRQEALCLLLRRLAYPSRYEDLRSEFNHQATVLSSAVNTTATIIYNKIKTKMAFDHRMVARYKQRSADAIFDKIGRLTNCLGFIDGTVRRICRPTRFQRQAYSGHKKIHGIKFQSITMANGLFVSLYGPFEGRRHDSYMLSKSEAGSKMANYPGYVLYGDQGNPLRRWLITPYADAELSERQQSFNRDLRKARVAVEWNFGWVVRYWKFFELVCNMKVLKSPIGVLYVVAAFFTNCLSCVRRRNQTSKYFRCRLPTLANYVADLHHNSVNEEDYASDENDDFFDDESDMSDVSEFSSSEDESNADDEHDSTPFIE</sequence>
<dbReference type="GO" id="GO:0046872">
    <property type="term" value="F:metal ion binding"/>
    <property type="evidence" value="ECO:0007669"/>
    <property type="project" value="UniProtKB-KW"/>
</dbReference>
<comment type="caution">
    <text evidence="6">The sequence shown here is derived from an EMBL/GenBank/DDBJ whole genome shotgun (WGS) entry which is preliminary data.</text>
</comment>
<dbReference type="Pfam" id="PF13359">
    <property type="entry name" value="DDE_Tnp_4"/>
    <property type="match status" value="1"/>
</dbReference>
<evidence type="ECO:0000256" key="1">
    <source>
        <dbReference type="ARBA" id="ARBA00001968"/>
    </source>
</evidence>
<evidence type="ECO:0000256" key="4">
    <source>
        <dbReference type="SAM" id="Phobius"/>
    </source>
</evidence>
<evidence type="ECO:0000313" key="7">
    <source>
        <dbReference type="Proteomes" id="UP001165121"/>
    </source>
</evidence>
<feature type="domain" description="DDE Tnp4" evidence="5">
    <location>
        <begin position="177"/>
        <end position="305"/>
    </location>
</feature>
<reference evidence="6" key="1">
    <citation type="submission" date="2023-04" db="EMBL/GenBank/DDBJ databases">
        <title>Phytophthora fragariaefolia NBRC 109709.</title>
        <authorList>
            <person name="Ichikawa N."/>
            <person name="Sato H."/>
            <person name="Tonouchi N."/>
        </authorList>
    </citation>
    <scope>NUCLEOTIDE SEQUENCE</scope>
    <source>
        <strain evidence="6">NBRC 109709</strain>
    </source>
</reference>
<accession>A0A9W6THN7</accession>
<keyword evidence="4" id="KW-1133">Transmembrane helix</keyword>